<keyword evidence="2" id="KW-1185">Reference proteome</keyword>
<evidence type="ECO:0000313" key="2">
    <source>
        <dbReference type="Proteomes" id="UP000324897"/>
    </source>
</evidence>
<dbReference type="Proteomes" id="UP000324897">
    <property type="component" value="Unassembled WGS sequence"/>
</dbReference>
<evidence type="ECO:0000313" key="1">
    <source>
        <dbReference type="EMBL" id="TVU06370.1"/>
    </source>
</evidence>
<feature type="non-terminal residue" evidence="1">
    <location>
        <position position="1"/>
    </location>
</feature>
<accession>A0A5J9T4R5</accession>
<organism evidence="1 2">
    <name type="scientific">Eragrostis curvula</name>
    <name type="common">weeping love grass</name>
    <dbReference type="NCBI Taxonomy" id="38414"/>
    <lineage>
        <taxon>Eukaryota</taxon>
        <taxon>Viridiplantae</taxon>
        <taxon>Streptophyta</taxon>
        <taxon>Embryophyta</taxon>
        <taxon>Tracheophyta</taxon>
        <taxon>Spermatophyta</taxon>
        <taxon>Magnoliopsida</taxon>
        <taxon>Liliopsida</taxon>
        <taxon>Poales</taxon>
        <taxon>Poaceae</taxon>
        <taxon>PACMAD clade</taxon>
        <taxon>Chloridoideae</taxon>
        <taxon>Eragrostideae</taxon>
        <taxon>Eragrostidinae</taxon>
        <taxon>Eragrostis</taxon>
    </lineage>
</organism>
<protein>
    <submittedName>
        <fullName evidence="1">Uncharacterized protein</fullName>
    </submittedName>
</protein>
<proteinExistence type="predicted"/>
<sequence>MREMANPAFQSEWDFASRLKLIAAGEPTTGDTQALAQNKALNLCALVPLVLSHIEDDVGCRFMTHFVFAMVCDCSSRWRKSPPGAAMVPPSCFSFSA</sequence>
<dbReference type="EMBL" id="RWGY01000051">
    <property type="protein sequence ID" value="TVU06370.1"/>
    <property type="molecule type" value="Genomic_DNA"/>
</dbReference>
<gene>
    <name evidence="1" type="ORF">EJB05_49580</name>
</gene>
<comment type="caution">
    <text evidence="1">The sequence shown here is derived from an EMBL/GenBank/DDBJ whole genome shotgun (WGS) entry which is preliminary data.</text>
</comment>
<dbReference type="Gramene" id="TVU06370">
    <property type="protein sequence ID" value="TVU06370"/>
    <property type="gene ID" value="EJB05_49580"/>
</dbReference>
<reference evidence="1 2" key="1">
    <citation type="journal article" date="2019" name="Sci. Rep.">
        <title>A high-quality genome of Eragrostis curvula grass provides insights into Poaceae evolution and supports new strategies to enhance forage quality.</title>
        <authorList>
            <person name="Carballo J."/>
            <person name="Santos B.A.C.M."/>
            <person name="Zappacosta D."/>
            <person name="Garbus I."/>
            <person name="Selva J.P."/>
            <person name="Gallo C.A."/>
            <person name="Diaz A."/>
            <person name="Albertini E."/>
            <person name="Caccamo M."/>
            <person name="Echenique V."/>
        </authorList>
    </citation>
    <scope>NUCLEOTIDE SEQUENCE [LARGE SCALE GENOMIC DNA]</scope>
    <source>
        <strain evidence="2">cv. Victoria</strain>
        <tissue evidence="1">Leaf</tissue>
    </source>
</reference>
<dbReference type="AlphaFoldDB" id="A0A5J9T4R5"/>
<name>A0A5J9T4R5_9POAL</name>